<keyword evidence="2" id="KW-1185">Reference proteome</keyword>
<sequence length="501" mass="55896">MLRAPRPLNARRRRIILLLLCVASALWLITSQISTYGYFALQAFVSSALDSGIIPLCILRKPPVLFVHNEDYVYVTWESSCYRTPPLVVEWQQQPYWQYADGSSHAFDDKVVSNFSAPIYETINSKHIRAMALIGPLVRDERMVVAYRLIAASATSVPRRLVASGPFVFVCSQRDPSPRPDSDQKGRAIGNVTMLVVGDNQMGERTFRQILLSVKASTRAAGTSLMPGRPRLPAFDYILHAGDIVQRAWQLGDWENNMFGPLTNTGIGQTTPMIFVPGNHDYLPSAGTCFARNLYLDLVHNLTDLAPLAKFCQYASEPQPPGSQGNGSASSSCYSGHQAYFAVTVAGARIIVLDSECDTPDQMRFLESELQSANSDASVRYVIVAVHIPPYLEYWDPVAFFELGEKDWDQYIREVYDPLFRKYGVDLVISGHQHNYQRSVIDRGGAGGSLDKECVQKFDGMYEVGYIGYHYVELTFASDGRLHWLARDALSAIIIHVSRAG</sequence>
<reference evidence="1" key="1">
    <citation type="submission" date="2022-06" db="EMBL/GenBank/DDBJ databases">
        <title>Phylogenomic reconstructions and comparative analyses of Kickxellomycotina fungi.</title>
        <authorList>
            <person name="Reynolds N.K."/>
            <person name="Stajich J.E."/>
            <person name="Barry K."/>
            <person name="Grigoriev I.V."/>
            <person name="Crous P."/>
            <person name="Smith M.E."/>
        </authorList>
    </citation>
    <scope>NUCLEOTIDE SEQUENCE</scope>
    <source>
        <strain evidence="1">RSA 2271</strain>
    </source>
</reference>
<name>A0ACC1HJY8_9FUNG</name>
<evidence type="ECO:0000313" key="2">
    <source>
        <dbReference type="Proteomes" id="UP001145114"/>
    </source>
</evidence>
<accession>A0ACC1HJY8</accession>
<evidence type="ECO:0000313" key="1">
    <source>
        <dbReference type="EMBL" id="KAJ1675552.1"/>
    </source>
</evidence>
<comment type="caution">
    <text evidence="1">The sequence shown here is derived from an EMBL/GenBank/DDBJ whole genome shotgun (WGS) entry which is preliminary data.</text>
</comment>
<gene>
    <name evidence="1" type="ORF">EV182_001044</name>
</gene>
<dbReference type="Proteomes" id="UP001145114">
    <property type="component" value="Unassembled WGS sequence"/>
</dbReference>
<organism evidence="1 2">
    <name type="scientific">Spiromyces aspiralis</name>
    <dbReference type="NCBI Taxonomy" id="68401"/>
    <lineage>
        <taxon>Eukaryota</taxon>
        <taxon>Fungi</taxon>
        <taxon>Fungi incertae sedis</taxon>
        <taxon>Zoopagomycota</taxon>
        <taxon>Kickxellomycotina</taxon>
        <taxon>Kickxellomycetes</taxon>
        <taxon>Kickxellales</taxon>
        <taxon>Kickxellaceae</taxon>
        <taxon>Spiromyces</taxon>
    </lineage>
</organism>
<proteinExistence type="predicted"/>
<dbReference type="EMBL" id="JAMZIH010005256">
    <property type="protein sequence ID" value="KAJ1675552.1"/>
    <property type="molecule type" value="Genomic_DNA"/>
</dbReference>
<protein>
    <submittedName>
        <fullName evidence="1">Uncharacterized protein</fullName>
    </submittedName>
</protein>